<protein>
    <recommendedName>
        <fullName evidence="3">DUF4160 domain-containing protein</fullName>
    </recommendedName>
</protein>
<organism evidence="1 2">
    <name type="scientific">Neolewinella marina</name>
    <dbReference type="NCBI Taxonomy" id="438751"/>
    <lineage>
        <taxon>Bacteria</taxon>
        <taxon>Pseudomonadati</taxon>
        <taxon>Bacteroidota</taxon>
        <taxon>Saprospiria</taxon>
        <taxon>Saprospirales</taxon>
        <taxon>Lewinellaceae</taxon>
        <taxon>Neolewinella</taxon>
    </lineage>
</organism>
<dbReference type="AlphaFoldDB" id="A0A2G0CKJ1"/>
<evidence type="ECO:0000313" key="1">
    <source>
        <dbReference type="EMBL" id="PHL00485.1"/>
    </source>
</evidence>
<name>A0A2G0CKJ1_9BACT</name>
<dbReference type="Pfam" id="PF13711">
    <property type="entry name" value="DUF4160"/>
    <property type="match status" value="1"/>
</dbReference>
<reference evidence="1 2" key="1">
    <citation type="submission" date="2017-10" db="EMBL/GenBank/DDBJ databases">
        <title>The draft genome sequence of Lewinella marina KCTC 32374.</title>
        <authorList>
            <person name="Wang K."/>
        </authorList>
    </citation>
    <scope>NUCLEOTIDE SEQUENCE [LARGE SCALE GENOMIC DNA]</scope>
    <source>
        <strain evidence="1 2">MKG-38</strain>
    </source>
</reference>
<proteinExistence type="predicted"/>
<gene>
    <name evidence="1" type="ORF">CGL56_05500</name>
</gene>
<comment type="caution">
    <text evidence="1">The sequence shown here is derived from an EMBL/GenBank/DDBJ whole genome shotgun (WGS) entry which is preliminary data.</text>
</comment>
<dbReference type="Proteomes" id="UP000226437">
    <property type="component" value="Unassembled WGS sequence"/>
</dbReference>
<accession>A0A2G0CKJ1</accession>
<dbReference type="RefSeq" id="WP_099105464.1">
    <property type="nucleotide sequence ID" value="NZ_JAATJF010000001.1"/>
</dbReference>
<evidence type="ECO:0008006" key="3">
    <source>
        <dbReference type="Google" id="ProtNLM"/>
    </source>
</evidence>
<dbReference type="EMBL" id="PDLO01000001">
    <property type="protein sequence ID" value="PHL00485.1"/>
    <property type="molecule type" value="Genomic_DNA"/>
</dbReference>
<evidence type="ECO:0000313" key="2">
    <source>
        <dbReference type="Proteomes" id="UP000226437"/>
    </source>
</evidence>
<sequence>MPTFFTFYGIKIQLFHNDHAPPHFHAVSAEYEILINIKTLEVMEGNMPKNKQK</sequence>
<dbReference type="InterPro" id="IPR025427">
    <property type="entry name" value="DUF4160"/>
</dbReference>
<keyword evidence="2" id="KW-1185">Reference proteome</keyword>
<dbReference type="OrthoDB" id="122670at2"/>